<dbReference type="Pfam" id="PF16113">
    <property type="entry name" value="ECH_2"/>
    <property type="match status" value="1"/>
</dbReference>
<dbReference type="OrthoDB" id="9790967at2"/>
<dbReference type="Proteomes" id="UP000076947">
    <property type="component" value="Unassembled WGS sequence"/>
</dbReference>
<evidence type="ECO:0000259" key="2">
    <source>
        <dbReference type="Pfam" id="PF16113"/>
    </source>
</evidence>
<dbReference type="GO" id="GO:0006574">
    <property type="term" value="P:L-valine catabolic process"/>
    <property type="evidence" value="ECO:0007669"/>
    <property type="project" value="TreeGrafter"/>
</dbReference>
<dbReference type="Gene3D" id="3.90.226.10">
    <property type="entry name" value="2-enoyl-CoA Hydratase, Chain A, domain 1"/>
    <property type="match status" value="1"/>
</dbReference>
<dbReference type="RefSeq" id="WP_066837719.1">
    <property type="nucleotide sequence ID" value="NZ_LSTQ01000004.1"/>
</dbReference>
<dbReference type="SUPFAM" id="SSF52096">
    <property type="entry name" value="ClpP/crotonase"/>
    <property type="match status" value="1"/>
</dbReference>
<feature type="domain" description="Enoyl-CoA hydratase/isomerase" evidence="2">
    <location>
        <begin position="20"/>
        <end position="344"/>
    </location>
</feature>
<dbReference type="InterPro" id="IPR045004">
    <property type="entry name" value="ECH_dom"/>
</dbReference>
<keyword evidence="1 3" id="KW-0378">Hydrolase</keyword>
<gene>
    <name evidence="3" type="ORF">AYJ05_08380</name>
</gene>
<reference evidence="4" key="1">
    <citation type="submission" date="2016-02" db="EMBL/GenBank/DDBJ databases">
        <authorList>
            <person name="Kaur G."/>
            <person name="Nair G.R."/>
            <person name="Mayilraj S."/>
        </authorList>
    </citation>
    <scope>NUCLEOTIDE SEQUENCE [LARGE SCALE GENOMIC DNA]</scope>
    <source>
        <strain evidence="4">GA-15</strain>
    </source>
</reference>
<dbReference type="EMBL" id="LSTQ01000004">
    <property type="protein sequence ID" value="OAH31577.1"/>
    <property type="molecule type" value="Genomic_DNA"/>
</dbReference>
<dbReference type="CDD" id="cd06558">
    <property type="entry name" value="crotonase-like"/>
    <property type="match status" value="1"/>
</dbReference>
<comment type="caution">
    <text evidence="3">The sequence shown here is derived from an EMBL/GenBank/DDBJ whole genome shotgun (WGS) entry which is preliminary data.</text>
</comment>
<dbReference type="PANTHER" id="PTHR43176">
    <property type="entry name" value="3-HYDROXYISOBUTYRYL-COA HYDROLASE-RELATED"/>
    <property type="match status" value="1"/>
</dbReference>
<dbReference type="GO" id="GO:0003860">
    <property type="term" value="F:3-hydroxyisobutyryl-CoA hydrolase activity"/>
    <property type="evidence" value="ECO:0007669"/>
    <property type="project" value="InterPro"/>
</dbReference>
<dbReference type="InterPro" id="IPR029045">
    <property type="entry name" value="ClpP/crotonase-like_dom_sf"/>
</dbReference>
<evidence type="ECO:0000313" key="4">
    <source>
        <dbReference type="Proteomes" id="UP000076947"/>
    </source>
</evidence>
<evidence type="ECO:0000313" key="3">
    <source>
        <dbReference type="EMBL" id="OAH31577.1"/>
    </source>
</evidence>
<accession>A0A177IRP7</accession>
<protein>
    <submittedName>
        <fullName evidence="3">3-hydroxyisobutyryl-CoA hydrolase</fullName>
    </submittedName>
</protein>
<keyword evidence="4" id="KW-1185">Reference proteome</keyword>
<proteinExistence type="predicted"/>
<dbReference type="InterPro" id="IPR032259">
    <property type="entry name" value="HIBYL-CoA-H"/>
</dbReference>
<evidence type="ECO:0000256" key="1">
    <source>
        <dbReference type="ARBA" id="ARBA00022801"/>
    </source>
</evidence>
<organism evidence="3 4">
    <name type="scientific">Corynebacterium stationis</name>
    <dbReference type="NCBI Taxonomy" id="1705"/>
    <lineage>
        <taxon>Bacteria</taxon>
        <taxon>Bacillati</taxon>
        <taxon>Actinomycetota</taxon>
        <taxon>Actinomycetes</taxon>
        <taxon>Mycobacteriales</taxon>
        <taxon>Corynebacteriaceae</taxon>
        <taxon>Corynebacterium</taxon>
    </lineage>
</organism>
<sequence length="348" mass="37469">MTKSVDSTAPVLTSVRQRTGVIELNRPKALNSLNPEMIDIIAKAVKNWEDDDSIDQIVLYTTNPKAFCAGGDVRFARDNILSGDAQLVDDFFAAEYTLNGKLATYKKPLVSIIDGVVMGGGLGISLHGSHRVVTENAFASMPEMAIGYFTDVGVAHAAQRMVGTRGQASPALAKYWAITGYRMYAADMLWSGLATHAVQDAEAILNAIVADGVDAALEQHSYVPNGEAPLAGVIDEIESTFHHATWPEIQEALKSADKEFAQDTAKYLAAACPTSVVASNELFESHAQEEDIVKALQREESLGRYIRSRGDFAEGVRAVLVDKTKDAAFNPEETAAVDLDAIHAALKV</sequence>
<dbReference type="NCBIfam" id="NF004127">
    <property type="entry name" value="PRK05617.1"/>
    <property type="match status" value="1"/>
</dbReference>
<dbReference type="PANTHER" id="PTHR43176:SF5">
    <property type="entry name" value="3-HYDROXYISOBUTYRYL-COA HYDROLASE-LIKE PROTEIN 4, MITOCHONDRIAL"/>
    <property type="match status" value="1"/>
</dbReference>
<dbReference type="STRING" id="1705.CA21670_08505"/>
<name>A0A177IRP7_9CORY</name>
<dbReference type="AlphaFoldDB" id="A0A177IRP7"/>